<dbReference type="InterPro" id="IPR007588">
    <property type="entry name" value="Znf_FLYWCH"/>
</dbReference>
<dbReference type="Pfam" id="PF04500">
    <property type="entry name" value="FLYWCH"/>
    <property type="match status" value="2"/>
</dbReference>
<dbReference type="AlphaFoldDB" id="A0A8S3UIX8"/>
<accession>A0A8S3UIX8</accession>
<comment type="caution">
    <text evidence="5">The sequence shown here is derived from an EMBL/GenBank/DDBJ whole genome shotgun (WGS) entry which is preliminary data.</text>
</comment>
<feature type="domain" description="FLYWCH-type" evidence="4">
    <location>
        <begin position="10"/>
        <end position="66"/>
    </location>
</feature>
<proteinExistence type="predicted"/>
<dbReference type="OrthoDB" id="9974479at2759"/>
<gene>
    <name evidence="5" type="ORF">MEDL_58330</name>
</gene>
<keyword evidence="3" id="KW-0862">Zinc</keyword>
<dbReference type="Proteomes" id="UP000683360">
    <property type="component" value="Unassembled WGS sequence"/>
</dbReference>
<name>A0A8S3UIX8_MYTED</name>
<evidence type="ECO:0000256" key="3">
    <source>
        <dbReference type="ARBA" id="ARBA00022833"/>
    </source>
</evidence>
<keyword evidence="1" id="KW-0479">Metal-binding</keyword>
<keyword evidence="2" id="KW-0863">Zinc-finger</keyword>
<organism evidence="5 6">
    <name type="scientific">Mytilus edulis</name>
    <name type="common">Blue mussel</name>
    <dbReference type="NCBI Taxonomy" id="6550"/>
    <lineage>
        <taxon>Eukaryota</taxon>
        <taxon>Metazoa</taxon>
        <taxon>Spiralia</taxon>
        <taxon>Lophotrochozoa</taxon>
        <taxon>Mollusca</taxon>
        <taxon>Bivalvia</taxon>
        <taxon>Autobranchia</taxon>
        <taxon>Pteriomorphia</taxon>
        <taxon>Mytilida</taxon>
        <taxon>Mytiloidea</taxon>
        <taxon>Mytilidae</taxon>
        <taxon>Mytilinae</taxon>
        <taxon>Mytilus</taxon>
    </lineage>
</organism>
<dbReference type="GO" id="GO:0008270">
    <property type="term" value="F:zinc ion binding"/>
    <property type="evidence" value="ECO:0007669"/>
    <property type="project" value="UniProtKB-KW"/>
</dbReference>
<sequence>MANAQLDIQFVTNRLGNQSIIHNGYQFRVKTRRDERVYWICTTRNCPATLDTRNNIPTKLPNGHNHDSHKVKLKVDEILQTIKKRCREETTPVPTIYEQEVIKLRNPEWNDETQEIVENLPTFESCRGSFYNERSKLIPALPKTRNEINLAEPWTVTTVGEQFLMADDGLHDRIMMFTTRQNLTHLTAADIIYGDGTFYTCRDVFFQLYTFHAFVDGAIYPLVYALLPGKSQIIYTSMANAQLDIQFVTNRLGNQSIIHNGYQFRVKTRRDERVYWICTTRNCPANIKYCNNIPTKLPNGHNHDSHKVKLKVDEILQTIKKRCREETTPVPTIYEQEVIKLRNPEWNDETQEIVENLPTF</sequence>
<evidence type="ECO:0000313" key="5">
    <source>
        <dbReference type="EMBL" id="CAG2246348.1"/>
    </source>
</evidence>
<feature type="domain" description="FLYWCH-type" evidence="4">
    <location>
        <begin position="247"/>
        <end position="303"/>
    </location>
</feature>
<dbReference type="EMBL" id="CAJPWZ010002855">
    <property type="protein sequence ID" value="CAG2246348.1"/>
    <property type="molecule type" value="Genomic_DNA"/>
</dbReference>
<evidence type="ECO:0000256" key="2">
    <source>
        <dbReference type="ARBA" id="ARBA00022771"/>
    </source>
</evidence>
<reference evidence="5" key="1">
    <citation type="submission" date="2021-03" db="EMBL/GenBank/DDBJ databases">
        <authorList>
            <person name="Bekaert M."/>
        </authorList>
    </citation>
    <scope>NUCLEOTIDE SEQUENCE</scope>
</reference>
<dbReference type="Gene3D" id="2.20.25.240">
    <property type="match status" value="2"/>
</dbReference>
<evidence type="ECO:0000313" key="6">
    <source>
        <dbReference type="Proteomes" id="UP000683360"/>
    </source>
</evidence>
<protein>
    <recommendedName>
        <fullName evidence="4">FLYWCH-type domain-containing protein</fullName>
    </recommendedName>
</protein>
<evidence type="ECO:0000256" key="1">
    <source>
        <dbReference type="ARBA" id="ARBA00022723"/>
    </source>
</evidence>
<keyword evidence="6" id="KW-1185">Reference proteome</keyword>
<evidence type="ECO:0000259" key="4">
    <source>
        <dbReference type="Pfam" id="PF04500"/>
    </source>
</evidence>